<gene>
    <name evidence="1" type="ORF">THAPSDRAFT_4278</name>
</gene>
<evidence type="ECO:0000313" key="2">
    <source>
        <dbReference type="Proteomes" id="UP000001449"/>
    </source>
</evidence>
<dbReference type="eggNOG" id="ENOG502T8BC">
    <property type="taxonomic scope" value="Eukaryota"/>
</dbReference>
<dbReference type="Proteomes" id="UP000001449">
    <property type="component" value="Chromosome 4"/>
</dbReference>
<dbReference type="OMA" id="KHANAFK"/>
<dbReference type="InParanoid" id="B8C1F1"/>
<dbReference type="KEGG" id="tps:THAPSDRAFT_4278"/>
<reference evidence="1 2" key="1">
    <citation type="journal article" date="2004" name="Science">
        <title>The genome of the diatom Thalassiosira pseudonana: ecology, evolution, and metabolism.</title>
        <authorList>
            <person name="Armbrust E.V."/>
            <person name="Berges J.A."/>
            <person name="Bowler C."/>
            <person name="Green B.R."/>
            <person name="Martinez D."/>
            <person name="Putnam N.H."/>
            <person name="Zhou S."/>
            <person name="Allen A.E."/>
            <person name="Apt K.E."/>
            <person name="Bechner M."/>
            <person name="Brzezinski M.A."/>
            <person name="Chaal B.K."/>
            <person name="Chiovitti A."/>
            <person name="Davis A.K."/>
            <person name="Demarest M.S."/>
            <person name="Detter J.C."/>
            <person name="Glavina T."/>
            <person name="Goodstein D."/>
            <person name="Hadi M.Z."/>
            <person name="Hellsten U."/>
            <person name="Hildebrand M."/>
            <person name="Jenkins B.D."/>
            <person name="Jurka J."/>
            <person name="Kapitonov V.V."/>
            <person name="Kroger N."/>
            <person name="Lau W.W."/>
            <person name="Lane T.W."/>
            <person name="Larimer F.W."/>
            <person name="Lippmeier J.C."/>
            <person name="Lucas S."/>
            <person name="Medina M."/>
            <person name="Montsant A."/>
            <person name="Obornik M."/>
            <person name="Parker M.S."/>
            <person name="Palenik B."/>
            <person name="Pazour G.J."/>
            <person name="Richardson P.M."/>
            <person name="Rynearson T.A."/>
            <person name="Saito M.A."/>
            <person name="Schwartz D.C."/>
            <person name="Thamatrakoln K."/>
            <person name="Valentin K."/>
            <person name="Vardi A."/>
            <person name="Wilkerson F.P."/>
            <person name="Rokhsar D.S."/>
        </authorList>
    </citation>
    <scope>NUCLEOTIDE SEQUENCE [LARGE SCALE GENOMIC DNA]</scope>
    <source>
        <strain evidence="1 2">CCMP1335</strain>
    </source>
</reference>
<keyword evidence="2" id="KW-1185">Reference proteome</keyword>
<accession>B8C1F1</accession>
<dbReference type="AlphaFoldDB" id="B8C1F1"/>
<dbReference type="PaxDb" id="35128-Thaps4278"/>
<sequence>MSLHKVMKSKNSTRDEWTEHLKTPTGLGKWHTVLDFFLYNNQFLRNHPDYPNPWGRNPFNVTKHEKVRRAMEILNQHFDVVSIADHAQYKRDILEMTGWIDMEIPHSNVYKKEIEFTKKEVETLQKRLTLNGDIDFIEMVKMRYQWPLSFLQDSLRYRMSNGVEERDFVEDSEDDDDDF</sequence>
<name>B8C1F1_THAPS</name>
<dbReference type="HOGENOM" id="CLU_1506378_0_0_1"/>
<proteinExistence type="predicted"/>
<organism evidence="1 2">
    <name type="scientific">Thalassiosira pseudonana</name>
    <name type="common">Marine diatom</name>
    <name type="synonym">Cyclotella nana</name>
    <dbReference type="NCBI Taxonomy" id="35128"/>
    <lineage>
        <taxon>Eukaryota</taxon>
        <taxon>Sar</taxon>
        <taxon>Stramenopiles</taxon>
        <taxon>Ochrophyta</taxon>
        <taxon>Bacillariophyta</taxon>
        <taxon>Coscinodiscophyceae</taxon>
        <taxon>Thalassiosirophycidae</taxon>
        <taxon>Thalassiosirales</taxon>
        <taxon>Thalassiosiraceae</taxon>
        <taxon>Thalassiosira</taxon>
    </lineage>
</organism>
<dbReference type="RefSeq" id="XP_002289695.1">
    <property type="nucleotide sequence ID" value="XM_002289659.1"/>
</dbReference>
<evidence type="ECO:0000313" key="1">
    <source>
        <dbReference type="EMBL" id="EED93232.1"/>
    </source>
</evidence>
<reference evidence="1 2" key="2">
    <citation type="journal article" date="2008" name="Nature">
        <title>The Phaeodactylum genome reveals the evolutionary history of diatom genomes.</title>
        <authorList>
            <person name="Bowler C."/>
            <person name="Allen A.E."/>
            <person name="Badger J.H."/>
            <person name="Grimwood J."/>
            <person name="Jabbari K."/>
            <person name="Kuo A."/>
            <person name="Maheswari U."/>
            <person name="Martens C."/>
            <person name="Maumus F."/>
            <person name="Otillar R.P."/>
            <person name="Rayko E."/>
            <person name="Salamov A."/>
            <person name="Vandepoele K."/>
            <person name="Beszteri B."/>
            <person name="Gruber A."/>
            <person name="Heijde M."/>
            <person name="Katinka M."/>
            <person name="Mock T."/>
            <person name="Valentin K."/>
            <person name="Verret F."/>
            <person name="Berges J.A."/>
            <person name="Brownlee C."/>
            <person name="Cadoret J.P."/>
            <person name="Chiovitti A."/>
            <person name="Choi C.J."/>
            <person name="Coesel S."/>
            <person name="De Martino A."/>
            <person name="Detter J.C."/>
            <person name="Durkin C."/>
            <person name="Falciatore A."/>
            <person name="Fournet J."/>
            <person name="Haruta M."/>
            <person name="Huysman M.J."/>
            <person name="Jenkins B.D."/>
            <person name="Jiroutova K."/>
            <person name="Jorgensen R.E."/>
            <person name="Joubert Y."/>
            <person name="Kaplan A."/>
            <person name="Kroger N."/>
            <person name="Kroth P.G."/>
            <person name="La Roche J."/>
            <person name="Lindquist E."/>
            <person name="Lommer M."/>
            <person name="Martin-Jezequel V."/>
            <person name="Lopez P.J."/>
            <person name="Lucas S."/>
            <person name="Mangogna M."/>
            <person name="McGinnis K."/>
            <person name="Medlin L.K."/>
            <person name="Montsant A."/>
            <person name="Oudot-Le Secq M.P."/>
            <person name="Napoli C."/>
            <person name="Obornik M."/>
            <person name="Parker M.S."/>
            <person name="Petit J.L."/>
            <person name="Porcel B.M."/>
            <person name="Poulsen N."/>
            <person name="Robison M."/>
            <person name="Rychlewski L."/>
            <person name="Rynearson T.A."/>
            <person name="Schmutz J."/>
            <person name="Shapiro H."/>
            <person name="Siaut M."/>
            <person name="Stanley M."/>
            <person name="Sussman M.R."/>
            <person name="Taylor A.R."/>
            <person name="Vardi A."/>
            <person name="von Dassow P."/>
            <person name="Vyverman W."/>
            <person name="Willis A."/>
            <person name="Wyrwicz L.S."/>
            <person name="Rokhsar D.S."/>
            <person name="Weissenbach J."/>
            <person name="Armbrust E.V."/>
            <person name="Green B.R."/>
            <person name="Van de Peer Y."/>
            <person name="Grigoriev I.V."/>
        </authorList>
    </citation>
    <scope>NUCLEOTIDE SEQUENCE [LARGE SCALE GENOMIC DNA]</scope>
    <source>
        <strain evidence="1 2">CCMP1335</strain>
    </source>
</reference>
<dbReference type="GeneID" id="7447486"/>
<dbReference type="EMBL" id="CM000641">
    <property type="protein sequence ID" value="EED93232.1"/>
    <property type="molecule type" value="Genomic_DNA"/>
</dbReference>
<protein>
    <submittedName>
        <fullName evidence="1">Uncharacterized protein</fullName>
    </submittedName>
</protein>